<sequence>MDELDIYERYEAQMWALHDDVWNAWGRLDPEVSAPRYQSRFIPAEIWAHMGVQESEPPSIDHPSYRVVRRQYGLVVTSLGLSFPATWSDADPTNGIEVEVYAAATDIPADAPFADVMGSWLGQMVMAVAQTASQHGFRFTRNLEHYGTLSVSLPGLDFPPEAAGSYVDEDGLVTVLLGLTGEGFPTAVAGPLSGIRMVNIKLLTLAETAFCVSGTSGVTDARAEIANRLVAQGDPLWSSLTRPSVV</sequence>
<proteinExistence type="predicted"/>
<dbReference type="AlphaFoldDB" id="A0A285L5D4"/>
<evidence type="ECO:0000313" key="2">
    <source>
        <dbReference type="Proteomes" id="UP000219565"/>
    </source>
</evidence>
<organism evidence="1 2">
    <name type="scientific">Nocardia amikacinitolerans</name>
    <dbReference type="NCBI Taxonomy" id="756689"/>
    <lineage>
        <taxon>Bacteria</taxon>
        <taxon>Bacillati</taxon>
        <taxon>Actinomycetota</taxon>
        <taxon>Actinomycetes</taxon>
        <taxon>Mycobacteriales</taxon>
        <taxon>Nocardiaceae</taxon>
        <taxon>Nocardia</taxon>
    </lineage>
</organism>
<evidence type="ECO:0008006" key="3">
    <source>
        <dbReference type="Google" id="ProtNLM"/>
    </source>
</evidence>
<dbReference type="EMBL" id="OBEG01000001">
    <property type="protein sequence ID" value="SNY80155.1"/>
    <property type="molecule type" value="Genomic_DNA"/>
</dbReference>
<gene>
    <name evidence="1" type="ORF">SAMN04244553_1859</name>
</gene>
<protein>
    <recommendedName>
        <fullName evidence="3">Suppressor of fused protein (SUFU)</fullName>
    </recommendedName>
</protein>
<dbReference type="Proteomes" id="UP000219565">
    <property type="component" value="Unassembled WGS sequence"/>
</dbReference>
<keyword evidence="2" id="KW-1185">Reference proteome</keyword>
<reference evidence="1 2" key="1">
    <citation type="submission" date="2017-09" db="EMBL/GenBank/DDBJ databases">
        <authorList>
            <person name="Ehlers B."/>
            <person name="Leendertz F.H."/>
        </authorList>
    </citation>
    <scope>NUCLEOTIDE SEQUENCE [LARGE SCALE GENOMIC DNA]</scope>
    <source>
        <strain evidence="1 2">DSM 45537</strain>
    </source>
</reference>
<accession>A0A285L5D4</accession>
<name>A0A285L5D4_9NOCA</name>
<evidence type="ECO:0000313" key="1">
    <source>
        <dbReference type="EMBL" id="SNY80155.1"/>
    </source>
</evidence>